<dbReference type="InterPro" id="IPR032466">
    <property type="entry name" value="Metal_Hydrolase"/>
</dbReference>
<dbReference type="SUPFAM" id="SSF51556">
    <property type="entry name" value="Metallo-dependent hydrolases"/>
    <property type="match status" value="1"/>
</dbReference>
<proteinExistence type="predicted"/>
<dbReference type="OrthoDB" id="10258955at2759"/>
<dbReference type="PANTHER" id="PTHR43668">
    <property type="entry name" value="ALLANTOINASE"/>
    <property type="match status" value="1"/>
</dbReference>
<evidence type="ECO:0000313" key="1">
    <source>
        <dbReference type="EMBL" id="OMJ82415.1"/>
    </source>
</evidence>
<accession>A0A1R2C0F5</accession>
<name>A0A1R2C0F5_9CILI</name>
<evidence type="ECO:0008006" key="3">
    <source>
        <dbReference type="Google" id="ProtNLM"/>
    </source>
</evidence>
<dbReference type="Proteomes" id="UP000187209">
    <property type="component" value="Unassembled WGS sequence"/>
</dbReference>
<protein>
    <recommendedName>
        <fullName evidence="3">Amidohydrolase-related domain-containing protein</fullName>
    </recommendedName>
</protein>
<dbReference type="AlphaFoldDB" id="A0A1R2C0F5"/>
<sequence>MSYSNSSFAIIADKVFTGLKTLQRSLVFIENSLIIEIIELPQSLTINEIKNLYANWNIIYIPDTYMIPGITDLNIRATFECEECLSIAAYMGGITQGYVEVTTFTVFTKKNLRPLQVISHHDELYSGTDIVKIYLSQPDCYTPHTEDVAEIITEANELGRSVVIDCSINDPRLLAMASPFRTEPELKRLEGKVTNLKIFASAIEVNVIETSSNSSEDEKILENTVDSIENPLIEAELRTYKASGKTVFNEKEQSRCRRPQALVIPIIRQETGYDNYLHNIPRSWELRGVKLVLETVAGPMTPPPNRSREKSFVDCSQIHFSNIACAETVEYLWDHAGRLPCVTWETSPNYLLFNENHLTSALTNLKTYPPIRDKRNQESLCKLYLDKKIHCIGSHHTLVKPEFKVKEFARAVPGICNLGYGICTVWTLLPNKDDNDVEHLVMTMCGNPGRIAKIDWEIKVGNMATFVLWNPFVERKACIYQQSPYKDRKLFGEVIKVFVGGENVYTVDNM</sequence>
<comment type="caution">
    <text evidence="1">The sequence shown here is derived from an EMBL/GenBank/DDBJ whole genome shotgun (WGS) entry which is preliminary data.</text>
</comment>
<dbReference type="GO" id="GO:0004038">
    <property type="term" value="F:allantoinase activity"/>
    <property type="evidence" value="ECO:0007669"/>
    <property type="project" value="TreeGrafter"/>
</dbReference>
<evidence type="ECO:0000313" key="2">
    <source>
        <dbReference type="Proteomes" id="UP000187209"/>
    </source>
</evidence>
<keyword evidence="2" id="KW-1185">Reference proteome</keyword>
<dbReference type="Gene3D" id="3.20.20.140">
    <property type="entry name" value="Metal-dependent hydrolases"/>
    <property type="match status" value="1"/>
</dbReference>
<dbReference type="GO" id="GO:0005737">
    <property type="term" value="C:cytoplasm"/>
    <property type="evidence" value="ECO:0007669"/>
    <property type="project" value="TreeGrafter"/>
</dbReference>
<dbReference type="PANTHER" id="PTHR43668:SF2">
    <property type="entry name" value="ALLANTOINASE"/>
    <property type="match status" value="1"/>
</dbReference>
<dbReference type="GO" id="GO:0006145">
    <property type="term" value="P:purine nucleobase catabolic process"/>
    <property type="evidence" value="ECO:0007669"/>
    <property type="project" value="TreeGrafter"/>
</dbReference>
<gene>
    <name evidence="1" type="ORF">SteCoe_16890</name>
</gene>
<reference evidence="1 2" key="1">
    <citation type="submission" date="2016-11" db="EMBL/GenBank/DDBJ databases">
        <title>The macronuclear genome of Stentor coeruleus: a giant cell with tiny introns.</title>
        <authorList>
            <person name="Slabodnick M."/>
            <person name="Ruby J.G."/>
            <person name="Reiff S.B."/>
            <person name="Swart E.C."/>
            <person name="Gosai S."/>
            <person name="Prabakaran S."/>
            <person name="Witkowska E."/>
            <person name="Larue G.E."/>
            <person name="Fisher S."/>
            <person name="Freeman R.M."/>
            <person name="Gunawardena J."/>
            <person name="Chu W."/>
            <person name="Stover N.A."/>
            <person name="Gregory B.D."/>
            <person name="Nowacki M."/>
            <person name="Derisi J."/>
            <person name="Roy S.W."/>
            <person name="Marshall W.F."/>
            <person name="Sood P."/>
        </authorList>
    </citation>
    <scope>NUCLEOTIDE SEQUENCE [LARGE SCALE GENOMIC DNA]</scope>
    <source>
        <strain evidence="1">WM001</strain>
    </source>
</reference>
<organism evidence="1 2">
    <name type="scientific">Stentor coeruleus</name>
    <dbReference type="NCBI Taxonomy" id="5963"/>
    <lineage>
        <taxon>Eukaryota</taxon>
        <taxon>Sar</taxon>
        <taxon>Alveolata</taxon>
        <taxon>Ciliophora</taxon>
        <taxon>Postciliodesmatophora</taxon>
        <taxon>Heterotrichea</taxon>
        <taxon>Heterotrichida</taxon>
        <taxon>Stentoridae</taxon>
        <taxon>Stentor</taxon>
    </lineage>
</organism>
<dbReference type="EMBL" id="MPUH01000341">
    <property type="protein sequence ID" value="OMJ82415.1"/>
    <property type="molecule type" value="Genomic_DNA"/>
</dbReference>
<dbReference type="InterPro" id="IPR050138">
    <property type="entry name" value="DHOase/Allantoinase_Hydrolase"/>
</dbReference>